<keyword evidence="5 7" id="KW-0906">Nuclear pore complex</keyword>
<dbReference type="Gene3D" id="1.20.190.50">
    <property type="match status" value="1"/>
</dbReference>
<dbReference type="GO" id="GO:0031080">
    <property type="term" value="C:nuclear pore outer ring"/>
    <property type="evidence" value="ECO:0007669"/>
    <property type="project" value="TreeGrafter"/>
</dbReference>
<dbReference type="InterPro" id="IPR007252">
    <property type="entry name" value="Nup84/Nup107"/>
</dbReference>
<dbReference type="Proteomes" id="UP000761534">
    <property type="component" value="Unassembled WGS sequence"/>
</dbReference>
<dbReference type="GO" id="GO:0006406">
    <property type="term" value="P:mRNA export from nucleus"/>
    <property type="evidence" value="ECO:0007669"/>
    <property type="project" value="TreeGrafter"/>
</dbReference>
<comment type="similarity">
    <text evidence="7">Belongs to the nucleoporin Nup84/Nup107 family.</text>
</comment>
<sequence length="787" mass="89483">MGILEPVDRSRVADDFILGREEGFKKCIGRRMKQIGRSDMTELDEFASGLEKAQTNNDPLDILRTYGRVSSKRAISLYENDGGQGEDFENAEIETRLWKLAEDLFGFRMSEYESVPEVHSFSSDAVVQERYLRKHPELRENWIILAWLQDSLDTPTEPNELRGVKWMYTKNQIKQHKMRGPFAPTRSSGLATGKSADTVTELDADAPLRQDKAIATEDEAFDRELHRYIFELLIARRYEEAIKVCEQTGNWNLKMAIKGSEEYIDPEIDGAALGKLSGGGIERKALWRRMCYQLTQDQHLDKYERGIYGILSSDLNSVLNLCSTWETQLLAYMGHIVTSDAEKSLIAAGRLDSDVLSLEVPETRISNPHKVLDVLAHSSNTAVRRQSENLLRNLIGAIINNSVHLIVDELAAELNRIMAGVVTNSELTERPYVLRVTTHLILFLQQSGLSAGSEESVATIIRSYVELLCHENKTGLVPIYISYLPDNMAVETYSFLLANISDPENRSQQLQLARKHHLNLEDAVRAAVERVFTETAHYYQPSEETELSSEVSETDRRVYRASEWFTEAGLLPDAVHSAVHVFRQFLGCGHVESAREYGNRIDPSRLIKRYDGFTVARGSVLGQVTDAEKFELLEYERLITCLNHIAQWDEHYRPVEGKRSRDVGKEWQDTGLRLVDTVSQFVYELSQTWMQNVLNNDTSSEEHDAIRRIRTLYVPYLILQLLRVLIEAQIVHSGFLKQAVELSTFVASEQNNLYHLFIECGNLEVFIDTVAKAFTDGVADGEKGIYV</sequence>
<keyword evidence="4 7" id="KW-0811">Translocation</keyword>
<evidence type="ECO:0000256" key="4">
    <source>
        <dbReference type="ARBA" id="ARBA00023010"/>
    </source>
</evidence>
<evidence type="ECO:0000256" key="3">
    <source>
        <dbReference type="ARBA" id="ARBA00022927"/>
    </source>
</evidence>
<gene>
    <name evidence="8" type="ORF">TRICI_001288</name>
</gene>
<keyword evidence="1 7" id="KW-0813">Transport</keyword>
<organism evidence="8 9">
    <name type="scientific">Trichomonascus ciferrii</name>
    <dbReference type="NCBI Taxonomy" id="44093"/>
    <lineage>
        <taxon>Eukaryota</taxon>
        <taxon>Fungi</taxon>
        <taxon>Dikarya</taxon>
        <taxon>Ascomycota</taxon>
        <taxon>Saccharomycotina</taxon>
        <taxon>Dipodascomycetes</taxon>
        <taxon>Dipodascales</taxon>
        <taxon>Trichomonascaceae</taxon>
        <taxon>Trichomonascus</taxon>
        <taxon>Trichomonascus ciferrii complex</taxon>
    </lineage>
</organism>
<evidence type="ECO:0000256" key="7">
    <source>
        <dbReference type="RuleBase" id="RU365072"/>
    </source>
</evidence>
<keyword evidence="9" id="KW-1185">Reference proteome</keyword>
<comment type="caution">
    <text evidence="8">The sequence shown here is derived from an EMBL/GenBank/DDBJ whole genome shotgun (WGS) entry which is preliminary data.</text>
</comment>
<evidence type="ECO:0000313" key="9">
    <source>
        <dbReference type="Proteomes" id="UP000761534"/>
    </source>
</evidence>
<dbReference type="PANTHER" id="PTHR13003:SF2">
    <property type="entry name" value="NUCLEAR PORE COMPLEX PROTEIN NUP107"/>
    <property type="match status" value="1"/>
</dbReference>
<dbReference type="Pfam" id="PF04121">
    <property type="entry name" value="Nup84_Nup100"/>
    <property type="match status" value="1"/>
</dbReference>
<dbReference type="PANTHER" id="PTHR13003">
    <property type="entry name" value="NUP107-RELATED"/>
    <property type="match status" value="1"/>
</dbReference>
<keyword evidence="7" id="KW-0472">Membrane</keyword>
<dbReference type="GO" id="GO:0006606">
    <property type="term" value="P:protein import into nucleus"/>
    <property type="evidence" value="ECO:0007669"/>
    <property type="project" value="TreeGrafter"/>
</dbReference>
<reference evidence="8" key="1">
    <citation type="journal article" date="2019" name="G3 (Bethesda)">
        <title>Genome Assemblies of Two Rare Opportunistic Yeast Pathogens: Diutina rugosa (syn. Candida rugosa) and Trichomonascus ciferrii (syn. Candida ciferrii).</title>
        <authorList>
            <person name="Mixao V."/>
            <person name="Saus E."/>
            <person name="Hansen A.P."/>
            <person name="Lass-Florl C."/>
            <person name="Gabaldon T."/>
        </authorList>
    </citation>
    <scope>NUCLEOTIDE SEQUENCE</scope>
    <source>
        <strain evidence="8">CBS 4856</strain>
    </source>
</reference>
<dbReference type="GO" id="GO:0031965">
    <property type="term" value="C:nuclear membrane"/>
    <property type="evidence" value="ECO:0007669"/>
    <property type="project" value="UniProtKB-SubCell"/>
</dbReference>
<dbReference type="OrthoDB" id="3098at2759"/>
<proteinExistence type="inferred from homology"/>
<comment type="subunit">
    <text evidence="7">Part of the nuclear pore complex (NPC).</text>
</comment>
<accession>A0A642V8W4</accession>
<protein>
    <recommendedName>
        <fullName evidence="7">Nuclear pore complex protein</fullName>
    </recommendedName>
</protein>
<dbReference type="GO" id="GO:0000973">
    <property type="term" value="P:post-transcriptional tethering of RNA polymerase II gene DNA at nuclear periphery"/>
    <property type="evidence" value="ECO:0007669"/>
    <property type="project" value="TreeGrafter"/>
</dbReference>
<keyword evidence="3" id="KW-0653">Protein transport</keyword>
<evidence type="ECO:0000256" key="5">
    <source>
        <dbReference type="ARBA" id="ARBA00023132"/>
    </source>
</evidence>
<dbReference type="AlphaFoldDB" id="A0A642V8W4"/>
<evidence type="ECO:0000256" key="2">
    <source>
        <dbReference type="ARBA" id="ARBA00022816"/>
    </source>
</evidence>
<keyword evidence="6 7" id="KW-0539">Nucleus</keyword>
<name>A0A642V8W4_9ASCO</name>
<comment type="subcellular location">
    <subcellularLocation>
        <location evidence="7">Nucleus</location>
        <location evidence="7">Nuclear pore complex</location>
    </subcellularLocation>
    <subcellularLocation>
        <location evidence="7">Nucleus membrane</location>
    </subcellularLocation>
</comment>
<dbReference type="Gene3D" id="1.10.3450.20">
    <property type="match status" value="1"/>
</dbReference>
<dbReference type="GO" id="GO:0017056">
    <property type="term" value="F:structural constituent of nuclear pore"/>
    <property type="evidence" value="ECO:0007669"/>
    <property type="project" value="UniProtKB-UniRule"/>
</dbReference>
<dbReference type="EMBL" id="SWFS01000094">
    <property type="protein sequence ID" value="KAA8916562.1"/>
    <property type="molecule type" value="Genomic_DNA"/>
</dbReference>
<evidence type="ECO:0000313" key="8">
    <source>
        <dbReference type="EMBL" id="KAA8916562.1"/>
    </source>
</evidence>
<comment type="function">
    <text evidence="7">Functions as a component of the nuclear pore complex (NPC).</text>
</comment>
<evidence type="ECO:0000256" key="1">
    <source>
        <dbReference type="ARBA" id="ARBA00022448"/>
    </source>
</evidence>
<dbReference type="VEuPathDB" id="FungiDB:TRICI_001288"/>
<keyword evidence="2" id="KW-0509">mRNA transport</keyword>
<evidence type="ECO:0000256" key="6">
    <source>
        <dbReference type="ARBA" id="ARBA00023242"/>
    </source>
</evidence>